<dbReference type="EC" id="6.1.1.4" evidence="9"/>
<keyword evidence="6 9" id="KW-0648">Protein biosynthesis</keyword>
<name>A0A0E3ZUQ7_9BACT</name>
<dbReference type="PANTHER" id="PTHR43740:SF2">
    <property type="entry name" value="LEUCINE--TRNA LIGASE, MITOCHONDRIAL"/>
    <property type="match status" value="1"/>
</dbReference>
<comment type="similarity">
    <text evidence="1 9 10">Belongs to the class-I aminoacyl-tRNA synthetase family.</text>
</comment>
<comment type="catalytic activity">
    <reaction evidence="8 9">
        <text>tRNA(Leu) + L-leucine + ATP = L-leucyl-tRNA(Leu) + AMP + diphosphate</text>
        <dbReference type="Rhea" id="RHEA:11688"/>
        <dbReference type="Rhea" id="RHEA-COMP:9613"/>
        <dbReference type="Rhea" id="RHEA-COMP:9622"/>
        <dbReference type="ChEBI" id="CHEBI:30616"/>
        <dbReference type="ChEBI" id="CHEBI:33019"/>
        <dbReference type="ChEBI" id="CHEBI:57427"/>
        <dbReference type="ChEBI" id="CHEBI:78442"/>
        <dbReference type="ChEBI" id="CHEBI:78494"/>
        <dbReference type="ChEBI" id="CHEBI:456215"/>
        <dbReference type="EC" id="6.1.1.4"/>
    </reaction>
</comment>
<dbReference type="Gene3D" id="1.10.730.10">
    <property type="entry name" value="Isoleucyl-tRNA Synthetase, Domain 1"/>
    <property type="match status" value="2"/>
</dbReference>
<feature type="domain" description="Aminoacyl-tRNA synthetase class Ia" evidence="11">
    <location>
        <begin position="719"/>
        <end position="751"/>
    </location>
</feature>
<evidence type="ECO:0000256" key="2">
    <source>
        <dbReference type="ARBA" id="ARBA00022490"/>
    </source>
</evidence>
<dbReference type="InterPro" id="IPR002300">
    <property type="entry name" value="aa-tRNA-synth_Ia"/>
</dbReference>
<evidence type="ECO:0000259" key="11">
    <source>
        <dbReference type="Pfam" id="PF00133"/>
    </source>
</evidence>
<dbReference type="OrthoDB" id="9810365at2"/>
<keyword evidence="3 9" id="KW-0436">Ligase</keyword>
<dbReference type="NCBIfam" id="TIGR00396">
    <property type="entry name" value="leuS_bact"/>
    <property type="match status" value="1"/>
</dbReference>
<dbReference type="HOGENOM" id="CLU_004427_0_0_10"/>
<dbReference type="Pfam" id="PF08264">
    <property type="entry name" value="Anticodon_1"/>
    <property type="match status" value="1"/>
</dbReference>
<feature type="domain" description="Methionyl/Valyl/Leucyl/Isoleucyl-tRNA synthetase anticodon-binding" evidence="12">
    <location>
        <begin position="806"/>
        <end position="913"/>
    </location>
</feature>
<protein>
    <recommendedName>
        <fullName evidence="9">Leucine--tRNA ligase</fullName>
        <ecNumber evidence="9">6.1.1.4</ecNumber>
    </recommendedName>
    <alternativeName>
        <fullName evidence="9">Leucyl-tRNA synthetase</fullName>
        <shortName evidence="9">LeuRS</shortName>
    </alternativeName>
</protein>
<evidence type="ECO:0000313" key="15">
    <source>
        <dbReference type="Proteomes" id="UP000033054"/>
    </source>
</evidence>
<dbReference type="GO" id="GO:0005829">
    <property type="term" value="C:cytosol"/>
    <property type="evidence" value="ECO:0007669"/>
    <property type="project" value="TreeGrafter"/>
</dbReference>
<dbReference type="Proteomes" id="UP000033054">
    <property type="component" value="Chromosome"/>
</dbReference>
<keyword evidence="15" id="KW-1185">Reference proteome</keyword>
<keyword evidence="4 9" id="KW-0547">Nucleotide-binding</keyword>
<feature type="short sequence motif" description="'KMSKS' region" evidence="9">
    <location>
        <begin position="725"/>
        <end position="729"/>
    </location>
</feature>
<evidence type="ECO:0000256" key="4">
    <source>
        <dbReference type="ARBA" id="ARBA00022741"/>
    </source>
</evidence>
<dbReference type="Pfam" id="PF13603">
    <property type="entry name" value="tRNA-synt_1_2"/>
    <property type="match status" value="1"/>
</dbReference>
<dbReference type="KEGG" id="srd:SD10_11040"/>
<feature type="binding site" evidence="9">
    <location>
        <position position="728"/>
    </location>
    <ligand>
        <name>ATP</name>
        <dbReference type="ChEBI" id="CHEBI:30616"/>
    </ligand>
</feature>
<dbReference type="EMBL" id="CP010429">
    <property type="protein sequence ID" value="AKD55353.1"/>
    <property type="molecule type" value="Genomic_DNA"/>
</dbReference>
<evidence type="ECO:0000256" key="8">
    <source>
        <dbReference type="ARBA" id="ARBA00047469"/>
    </source>
</evidence>
<dbReference type="FunFam" id="3.40.50.620:FF:000060">
    <property type="entry name" value="Leucine--tRNA ligase"/>
    <property type="match status" value="1"/>
</dbReference>
<dbReference type="PATRIC" id="fig|1379870.5.peg.2404"/>
<evidence type="ECO:0000256" key="5">
    <source>
        <dbReference type="ARBA" id="ARBA00022840"/>
    </source>
</evidence>
<dbReference type="RefSeq" id="WP_046573845.1">
    <property type="nucleotide sequence ID" value="NZ_CP010429.1"/>
</dbReference>
<evidence type="ECO:0000313" key="14">
    <source>
        <dbReference type="EMBL" id="AKD55353.1"/>
    </source>
</evidence>
<comment type="subcellular location">
    <subcellularLocation>
        <location evidence="9">Cytoplasm</location>
    </subcellularLocation>
</comment>
<dbReference type="FunFam" id="1.10.730.10:FF:000011">
    <property type="entry name" value="Leucine--tRNA ligase chloroplastic/mitochondrial"/>
    <property type="match status" value="1"/>
</dbReference>
<dbReference type="GO" id="GO:0005524">
    <property type="term" value="F:ATP binding"/>
    <property type="evidence" value="ECO:0007669"/>
    <property type="project" value="UniProtKB-UniRule"/>
</dbReference>
<evidence type="ECO:0000256" key="9">
    <source>
        <dbReference type="HAMAP-Rule" id="MF_00049"/>
    </source>
</evidence>
<dbReference type="AlphaFoldDB" id="A0A0E3ZUQ7"/>
<keyword evidence="5 9" id="KW-0067">ATP-binding</keyword>
<dbReference type="FunFam" id="3.40.50.620:FF:000056">
    <property type="entry name" value="Leucine--tRNA ligase"/>
    <property type="match status" value="1"/>
</dbReference>
<dbReference type="Gene3D" id="3.90.740.10">
    <property type="entry name" value="Valyl/Leucyl/Isoleucyl-tRNA synthetase, editing domain"/>
    <property type="match status" value="1"/>
</dbReference>
<reference evidence="14 15" key="1">
    <citation type="journal article" date="2014" name="Curr. Microbiol.">
        <title>Spirosoma radiotolerans sp. nov., a gamma-radiation-resistant bacterium isolated from gamma ray-irradiated soil.</title>
        <authorList>
            <person name="Lee J.J."/>
            <person name="Srinivasan S."/>
            <person name="Lim S."/>
            <person name="Joe M."/>
            <person name="Im S."/>
            <person name="Bae S.I."/>
            <person name="Park K.R."/>
            <person name="Han J.H."/>
            <person name="Park S.H."/>
            <person name="Joo B.M."/>
            <person name="Park S.J."/>
            <person name="Kim M.K."/>
        </authorList>
    </citation>
    <scope>NUCLEOTIDE SEQUENCE [LARGE SCALE GENOMIC DNA]</scope>
    <source>
        <strain evidence="14 15">DG5A</strain>
    </source>
</reference>
<dbReference type="InterPro" id="IPR013155">
    <property type="entry name" value="M/V/L/I-tRNA-synth_anticd-bd"/>
</dbReference>
<dbReference type="InterPro" id="IPR025709">
    <property type="entry name" value="Leu_tRNA-synth_edit"/>
</dbReference>
<feature type="domain" description="Leucyl-tRNA synthetase editing" evidence="13">
    <location>
        <begin position="278"/>
        <end position="475"/>
    </location>
</feature>
<evidence type="ECO:0000256" key="7">
    <source>
        <dbReference type="ARBA" id="ARBA00023146"/>
    </source>
</evidence>
<evidence type="ECO:0000259" key="12">
    <source>
        <dbReference type="Pfam" id="PF08264"/>
    </source>
</evidence>
<dbReference type="PRINTS" id="PR00985">
    <property type="entry name" value="TRNASYNTHLEU"/>
</dbReference>
<keyword evidence="2 9" id="KW-0963">Cytoplasm</keyword>
<evidence type="ECO:0000256" key="1">
    <source>
        <dbReference type="ARBA" id="ARBA00005594"/>
    </source>
</evidence>
<dbReference type="GO" id="GO:0004823">
    <property type="term" value="F:leucine-tRNA ligase activity"/>
    <property type="evidence" value="ECO:0007669"/>
    <property type="project" value="UniProtKB-UniRule"/>
</dbReference>
<evidence type="ECO:0000256" key="3">
    <source>
        <dbReference type="ARBA" id="ARBA00022598"/>
    </source>
</evidence>
<sequence>MADYNHRETEQKWQRFWDENHTYKPAETTERPKYYVLDMFPYPSGAGLHVGHPLGYIASDIVSRYKRLKGYNVLHPMGFDSFGLPAEQYAIQTGQHPAVTTEANLTRYIEQLKNIGFSYDWSREVRTSDPAYYKWTQWIFMELFRSWYNKETDKAEPIDTLLAKFAANGTQGVQAVCDDNVASFTAEEWNALSETEQYAISLQYRLTYLADAVVNWCPALGTVLANDEVKDGVSERGGYPVEQKLMRQWMMRITAYADRLLTGLETIDWTESLKEQQRNWIGKSVGASVRFPVFGSQFTKESLATVKHEPQTTNYIEVFTTRVDTIYGVTFMVLAPEHELVAALTTPEQKEAVDAYINAAKLRSERDRMADTKAVSGVFTGSYCINPFNEEKVPIFLADYVLAGYGTGAVMAVPSGDQRDWNFAKHFDLPIVPILDGQKDVDKQADNTKEGQYINSGMVNGMTYKEATATLIAWLEERGLGRGKVNFRMRDAVFSRQRYWGEPVPVYFKEGTSGRLPYLIDESDLPLELPAVDKYLPTETGEPPLGRAEGWKYKGEYEYELSTMPGWAGSSWYWYRYMDPQNPNEFASKEAIDYWQNVDLYIGGTEHATGHLLYSRFWNKFLKDRGYVPQEEPFKKLINQGMIQGRSNFVYRVAGTGREGAPATFLSLNQINGREITPLHVDVNIVENDVLDVEAFKKSRPDLTENAEFITEPDGRYIVGAEVEKMSKSKFNVVNPDMIVEKYGADVLRLYEMFLGPLEQAKPWNTNGIDGVYRFIRKFWRLFYKDSPEGANQWIVTDEQPTPAELKVLHKTIKKTEEDIELYSFNTSVSSFMICVNELASLNCHKRAVLQDLVLLLSPYAPHITEELWAALGNDAGTLSQAAFPVFNPNYLIEDAFDYPIQINGKVRTTISFAIDRAPNEIEREVLADEIVQKWMEGKTPKKVVVVPKRIVNVVL</sequence>
<dbReference type="PANTHER" id="PTHR43740">
    <property type="entry name" value="LEUCYL-TRNA SYNTHETASE"/>
    <property type="match status" value="1"/>
</dbReference>
<dbReference type="GO" id="GO:0002161">
    <property type="term" value="F:aminoacyl-tRNA deacylase activity"/>
    <property type="evidence" value="ECO:0007669"/>
    <property type="project" value="InterPro"/>
</dbReference>
<dbReference type="STRING" id="1379870.SD10_11040"/>
<dbReference type="SUPFAM" id="SSF52374">
    <property type="entry name" value="Nucleotidylyl transferase"/>
    <property type="match status" value="1"/>
</dbReference>
<dbReference type="CDD" id="cd07958">
    <property type="entry name" value="Anticodon_Ia_Leu_BEm"/>
    <property type="match status" value="1"/>
</dbReference>
<dbReference type="HAMAP" id="MF_00049_B">
    <property type="entry name" value="Leu_tRNA_synth_B"/>
    <property type="match status" value="1"/>
</dbReference>
<dbReference type="Gene3D" id="3.40.50.620">
    <property type="entry name" value="HUPs"/>
    <property type="match status" value="2"/>
</dbReference>
<dbReference type="InterPro" id="IPR002302">
    <property type="entry name" value="Leu-tRNA-ligase"/>
</dbReference>
<gene>
    <name evidence="9" type="primary">leuS</name>
    <name evidence="14" type="ORF">SD10_11040</name>
</gene>
<evidence type="ECO:0000259" key="13">
    <source>
        <dbReference type="Pfam" id="PF13603"/>
    </source>
</evidence>
<proteinExistence type="inferred from homology"/>
<dbReference type="Pfam" id="PF00133">
    <property type="entry name" value="tRNA-synt_1"/>
    <property type="match status" value="2"/>
</dbReference>
<accession>A0A0E3ZUQ7</accession>
<dbReference type="SUPFAM" id="SSF50677">
    <property type="entry name" value="ValRS/IleRS/LeuRS editing domain"/>
    <property type="match status" value="1"/>
</dbReference>
<evidence type="ECO:0000256" key="6">
    <source>
        <dbReference type="ARBA" id="ARBA00022917"/>
    </source>
</evidence>
<dbReference type="GO" id="GO:0006429">
    <property type="term" value="P:leucyl-tRNA aminoacylation"/>
    <property type="evidence" value="ECO:0007669"/>
    <property type="project" value="UniProtKB-UniRule"/>
</dbReference>
<dbReference type="SUPFAM" id="SSF47323">
    <property type="entry name" value="Anticodon-binding domain of a subclass of class I aminoacyl-tRNA synthetases"/>
    <property type="match status" value="1"/>
</dbReference>
<dbReference type="InterPro" id="IPR001412">
    <property type="entry name" value="aa-tRNA-synth_I_CS"/>
</dbReference>
<keyword evidence="7 9" id="KW-0030">Aminoacyl-tRNA synthetase</keyword>
<dbReference type="InterPro" id="IPR009080">
    <property type="entry name" value="tRNAsynth_Ia_anticodon-bd"/>
</dbReference>
<feature type="domain" description="Aminoacyl-tRNA synthetase class Ia" evidence="11">
    <location>
        <begin position="12"/>
        <end position="144"/>
    </location>
</feature>
<evidence type="ECO:0000256" key="10">
    <source>
        <dbReference type="RuleBase" id="RU363035"/>
    </source>
</evidence>
<dbReference type="PROSITE" id="PS00178">
    <property type="entry name" value="AA_TRNA_LIGASE_I"/>
    <property type="match status" value="1"/>
</dbReference>
<organism evidence="14 15">
    <name type="scientific">Spirosoma radiotolerans</name>
    <dbReference type="NCBI Taxonomy" id="1379870"/>
    <lineage>
        <taxon>Bacteria</taxon>
        <taxon>Pseudomonadati</taxon>
        <taxon>Bacteroidota</taxon>
        <taxon>Cytophagia</taxon>
        <taxon>Cytophagales</taxon>
        <taxon>Cytophagaceae</taxon>
        <taxon>Spirosoma</taxon>
    </lineage>
</organism>
<dbReference type="InterPro" id="IPR009008">
    <property type="entry name" value="Val/Leu/Ile-tRNA-synth_edit"/>
</dbReference>
<dbReference type="InterPro" id="IPR014729">
    <property type="entry name" value="Rossmann-like_a/b/a_fold"/>
</dbReference>
<comment type="caution">
    <text evidence="9">Lacks conserved residue(s) required for the propagation of feature annotation.</text>
</comment>